<feature type="domain" description="N-acetyltransferase" evidence="3">
    <location>
        <begin position="1"/>
        <end position="155"/>
    </location>
</feature>
<keyword evidence="5" id="KW-1185">Reference proteome</keyword>
<dbReference type="InterPro" id="IPR016181">
    <property type="entry name" value="Acyl_CoA_acyltransferase"/>
</dbReference>
<proteinExistence type="predicted"/>
<evidence type="ECO:0000313" key="4">
    <source>
        <dbReference type="EMBL" id="MSU05674.1"/>
    </source>
</evidence>
<dbReference type="Gene3D" id="3.40.630.30">
    <property type="match status" value="1"/>
</dbReference>
<reference evidence="4 5" key="1">
    <citation type="submission" date="2019-08" db="EMBL/GenBank/DDBJ databases">
        <title>In-depth cultivation of the pig gut microbiome towards novel bacterial diversity and tailored functional studies.</title>
        <authorList>
            <person name="Wylensek D."/>
            <person name="Hitch T.C.A."/>
            <person name="Clavel T."/>
        </authorList>
    </citation>
    <scope>NUCLEOTIDE SEQUENCE [LARGE SCALE GENOMIC DNA]</scope>
    <source>
        <strain evidence="4 5">NM-380-WT-3C1</strain>
    </source>
</reference>
<organism evidence="4 5">
    <name type="scientific">Bullifex porci</name>
    <dbReference type="NCBI Taxonomy" id="2606638"/>
    <lineage>
        <taxon>Bacteria</taxon>
        <taxon>Pseudomonadati</taxon>
        <taxon>Spirochaetota</taxon>
        <taxon>Spirochaetia</taxon>
        <taxon>Spirochaetales</taxon>
        <taxon>Spirochaetaceae</taxon>
        <taxon>Bullifex</taxon>
    </lineage>
</organism>
<dbReference type="Pfam" id="PF00583">
    <property type="entry name" value="Acetyltransf_1"/>
    <property type="match status" value="1"/>
</dbReference>
<dbReference type="PROSITE" id="PS51186">
    <property type="entry name" value="GNAT"/>
    <property type="match status" value="1"/>
</dbReference>
<dbReference type="RefSeq" id="WP_154424574.1">
    <property type="nucleotide sequence ID" value="NZ_VUNN01000003.1"/>
</dbReference>
<dbReference type="SUPFAM" id="SSF55729">
    <property type="entry name" value="Acyl-CoA N-acyltransferases (Nat)"/>
    <property type="match status" value="1"/>
</dbReference>
<evidence type="ECO:0000256" key="1">
    <source>
        <dbReference type="ARBA" id="ARBA00022679"/>
    </source>
</evidence>
<protein>
    <submittedName>
        <fullName evidence="4">GNAT family N-acetyltransferase</fullName>
    </submittedName>
</protein>
<accession>A0A7X2TPQ6</accession>
<dbReference type="InterPro" id="IPR000182">
    <property type="entry name" value="GNAT_dom"/>
</dbReference>
<name>A0A7X2TPQ6_9SPIO</name>
<dbReference type="AlphaFoldDB" id="A0A7X2TPQ6"/>
<evidence type="ECO:0000313" key="5">
    <source>
        <dbReference type="Proteomes" id="UP000460549"/>
    </source>
</evidence>
<evidence type="ECO:0000256" key="2">
    <source>
        <dbReference type="ARBA" id="ARBA00023315"/>
    </source>
</evidence>
<keyword evidence="2" id="KW-0012">Acyltransferase</keyword>
<dbReference type="InterPro" id="IPR051556">
    <property type="entry name" value="N-term/lysine_N-AcTrnsfr"/>
</dbReference>
<evidence type="ECO:0000259" key="3">
    <source>
        <dbReference type="PROSITE" id="PS51186"/>
    </source>
</evidence>
<dbReference type="EMBL" id="VUNN01000003">
    <property type="protein sequence ID" value="MSU05674.1"/>
    <property type="molecule type" value="Genomic_DNA"/>
</dbReference>
<sequence>MEIRLAEYTELDEINVLRKQVNDLHTKGKPEFFKEGFSKELQDFLVDIWNNEKCKIVVAVDSSRIVGYSIFSVAHKKETLFMRGRDYLDIDEICVDKDHRRQGVASSIMKYIENYAKKIGIERIVLNMWEFNEEALSFYEKSGFKTYRRYLERCI</sequence>
<dbReference type="PANTHER" id="PTHR42919">
    <property type="entry name" value="N-ALPHA-ACETYLTRANSFERASE"/>
    <property type="match status" value="1"/>
</dbReference>
<dbReference type="GO" id="GO:0016747">
    <property type="term" value="F:acyltransferase activity, transferring groups other than amino-acyl groups"/>
    <property type="evidence" value="ECO:0007669"/>
    <property type="project" value="InterPro"/>
</dbReference>
<keyword evidence="1 4" id="KW-0808">Transferase</keyword>
<dbReference type="PANTHER" id="PTHR42919:SF8">
    <property type="entry name" value="N-ALPHA-ACETYLTRANSFERASE 50"/>
    <property type="match status" value="1"/>
</dbReference>
<dbReference type="Proteomes" id="UP000460549">
    <property type="component" value="Unassembled WGS sequence"/>
</dbReference>
<gene>
    <name evidence="4" type="ORF">FYJ80_02615</name>
</gene>
<comment type="caution">
    <text evidence="4">The sequence shown here is derived from an EMBL/GenBank/DDBJ whole genome shotgun (WGS) entry which is preliminary data.</text>
</comment>
<dbReference type="CDD" id="cd04301">
    <property type="entry name" value="NAT_SF"/>
    <property type="match status" value="1"/>
</dbReference>